<dbReference type="PRINTS" id="PR00080">
    <property type="entry name" value="SDRFAMILY"/>
</dbReference>
<dbReference type="PRINTS" id="PR00081">
    <property type="entry name" value="GDHRDH"/>
</dbReference>
<dbReference type="GO" id="GO:0016491">
    <property type="term" value="F:oxidoreductase activity"/>
    <property type="evidence" value="ECO:0007669"/>
    <property type="project" value="UniProtKB-KW"/>
</dbReference>
<dbReference type="AlphaFoldDB" id="A0A545U4T0"/>
<evidence type="ECO:0000256" key="3">
    <source>
        <dbReference type="RuleBase" id="RU000363"/>
    </source>
</evidence>
<organism evidence="4 5">
    <name type="scientific">Aliikangiella coralliicola</name>
    <dbReference type="NCBI Taxonomy" id="2592383"/>
    <lineage>
        <taxon>Bacteria</taxon>
        <taxon>Pseudomonadati</taxon>
        <taxon>Pseudomonadota</taxon>
        <taxon>Gammaproteobacteria</taxon>
        <taxon>Oceanospirillales</taxon>
        <taxon>Pleioneaceae</taxon>
        <taxon>Aliikangiella</taxon>
    </lineage>
</organism>
<evidence type="ECO:0000313" key="4">
    <source>
        <dbReference type="EMBL" id="TQV84481.1"/>
    </source>
</evidence>
<evidence type="ECO:0000256" key="1">
    <source>
        <dbReference type="ARBA" id="ARBA00006484"/>
    </source>
</evidence>
<gene>
    <name evidence="4" type="ORF">FLL46_22980</name>
</gene>
<keyword evidence="5" id="KW-1185">Reference proteome</keyword>
<comment type="caution">
    <text evidence="4">The sequence shown here is derived from an EMBL/GenBank/DDBJ whole genome shotgun (WGS) entry which is preliminary data.</text>
</comment>
<proteinExistence type="inferred from homology"/>
<dbReference type="PANTHER" id="PTHR44196:SF1">
    <property type="entry name" value="DEHYDROGENASE_REDUCTASE SDR FAMILY MEMBER 7B"/>
    <property type="match status" value="1"/>
</dbReference>
<reference evidence="4 5" key="1">
    <citation type="submission" date="2019-07" db="EMBL/GenBank/DDBJ databases">
        <title>Draft genome for Aliikangiella sp. M105.</title>
        <authorList>
            <person name="Wang G."/>
        </authorList>
    </citation>
    <scope>NUCLEOTIDE SEQUENCE [LARGE SCALE GENOMIC DNA]</scope>
    <source>
        <strain evidence="4 5">M105</strain>
    </source>
</reference>
<dbReference type="GO" id="GO:0016020">
    <property type="term" value="C:membrane"/>
    <property type="evidence" value="ECO:0007669"/>
    <property type="project" value="TreeGrafter"/>
</dbReference>
<dbReference type="Proteomes" id="UP000315439">
    <property type="component" value="Unassembled WGS sequence"/>
</dbReference>
<sequence length="290" mass="32124">MTLWTRWKKSVSVYFVASKSEGKLLNFNGKIVWVTGASSGIGRELCLKLDQLGAKLIMSSRNIEALERVLSACANPDEHRLLAFDLTDTQASQCIVERALGFHQRIDVLFNNGGISQRSLAVNTTLEVDRKIMEVDYFGTIAITKAILPHMIDRVEGTIINIASVAGKLGSPMRSAYSGAKHALIGFMDCLRAEVASQGVNVIVVCPGFVKTSISENALTGDMSKYGKVDDEIEHGLPVERFVEILLKKLNTSKKEIIVANGLPKLGYQIRRFLPNVYHWVLPKIYKRKS</sequence>
<accession>A0A545U4T0</accession>
<dbReference type="EMBL" id="VIKS01000014">
    <property type="protein sequence ID" value="TQV84481.1"/>
    <property type="molecule type" value="Genomic_DNA"/>
</dbReference>
<dbReference type="Gene3D" id="3.40.50.720">
    <property type="entry name" value="NAD(P)-binding Rossmann-like Domain"/>
    <property type="match status" value="1"/>
</dbReference>
<dbReference type="OrthoDB" id="9810734at2"/>
<dbReference type="NCBIfam" id="NF004825">
    <property type="entry name" value="PRK06181.1"/>
    <property type="match status" value="1"/>
</dbReference>
<dbReference type="CDD" id="cd05332">
    <property type="entry name" value="11beta-HSD1_like_SDR_c"/>
    <property type="match status" value="1"/>
</dbReference>
<dbReference type="PROSITE" id="PS00061">
    <property type="entry name" value="ADH_SHORT"/>
    <property type="match status" value="1"/>
</dbReference>
<protein>
    <submittedName>
        <fullName evidence="4">SDR family oxidoreductase</fullName>
    </submittedName>
</protein>
<dbReference type="InterPro" id="IPR020904">
    <property type="entry name" value="Sc_DH/Rdtase_CS"/>
</dbReference>
<dbReference type="PANTHER" id="PTHR44196">
    <property type="entry name" value="DEHYDROGENASE/REDUCTASE SDR FAMILY MEMBER 7B"/>
    <property type="match status" value="1"/>
</dbReference>
<name>A0A545U4T0_9GAMM</name>
<evidence type="ECO:0000313" key="5">
    <source>
        <dbReference type="Proteomes" id="UP000315439"/>
    </source>
</evidence>
<dbReference type="SUPFAM" id="SSF51735">
    <property type="entry name" value="NAD(P)-binding Rossmann-fold domains"/>
    <property type="match status" value="1"/>
</dbReference>
<dbReference type="Pfam" id="PF00106">
    <property type="entry name" value="adh_short"/>
    <property type="match status" value="1"/>
</dbReference>
<dbReference type="InterPro" id="IPR036291">
    <property type="entry name" value="NAD(P)-bd_dom_sf"/>
</dbReference>
<comment type="similarity">
    <text evidence="1 3">Belongs to the short-chain dehydrogenases/reductases (SDR) family.</text>
</comment>
<dbReference type="InterPro" id="IPR002347">
    <property type="entry name" value="SDR_fam"/>
</dbReference>
<evidence type="ECO:0000256" key="2">
    <source>
        <dbReference type="ARBA" id="ARBA00023002"/>
    </source>
</evidence>
<keyword evidence="2" id="KW-0560">Oxidoreductase</keyword>